<comment type="similarity">
    <text evidence="1">Belongs to the sigma-70 factor family. ECF subfamily.</text>
</comment>
<dbReference type="EMBL" id="QFQP01000005">
    <property type="protein sequence ID" value="PZR15477.1"/>
    <property type="molecule type" value="Genomic_DNA"/>
</dbReference>
<dbReference type="GO" id="GO:0006352">
    <property type="term" value="P:DNA-templated transcription initiation"/>
    <property type="evidence" value="ECO:0007669"/>
    <property type="project" value="InterPro"/>
</dbReference>
<evidence type="ECO:0000313" key="7">
    <source>
        <dbReference type="EMBL" id="PZR15477.1"/>
    </source>
</evidence>
<evidence type="ECO:0000256" key="4">
    <source>
        <dbReference type="ARBA" id="ARBA00023163"/>
    </source>
</evidence>
<dbReference type="InterPro" id="IPR007627">
    <property type="entry name" value="RNA_pol_sigma70_r2"/>
</dbReference>
<dbReference type="InterPro" id="IPR013249">
    <property type="entry name" value="RNA_pol_sigma70_r4_t2"/>
</dbReference>
<dbReference type="PANTHER" id="PTHR43133">
    <property type="entry name" value="RNA POLYMERASE ECF-TYPE SIGMA FACTO"/>
    <property type="match status" value="1"/>
</dbReference>
<keyword evidence="3" id="KW-0731">Sigma factor</keyword>
<dbReference type="InterPro" id="IPR014284">
    <property type="entry name" value="RNA_pol_sigma-70_dom"/>
</dbReference>
<dbReference type="GO" id="GO:0003677">
    <property type="term" value="F:DNA binding"/>
    <property type="evidence" value="ECO:0007669"/>
    <property type="project" value="InterPro"/>
</dbReference>
<evidence type="ECO:0000259" key="6">
    <source>
        <dbReference type="Pfam" id="PF08281"/>
    </source>
</evidence>
<evidence type="ECO:0000256" key="2">
    <source>
        <dbReference type="ARBA" id="ARBA00023015"/>
    </source>
</evidence>
<organism evidence="7 8">
    <name type="scientific">Archangium gephyra</name>
    <dbReference type="NCBI Taxonomy" id="48"/>
    <lineage>
        <taxon>Bacteria</taxon>
        <taxon>Pseudomonadati</taxon>
        <taxon>Myxococcota</taxon>
        <taxon>Myxococcia</taxon>
        <taxon>Myxococcales</taxon>
        <taxon>Cystobacterineae</taxon>
        <taxon>Archangiaceae</taxon>
        <taxon>Archangium</taxon>
    </lineage>
</organism>
<dbReference type="InterPro" id="IPR036388">
    <property type="entry name" value="WH-like_DNA-bd_sf"/>
</dbReference>
<gene>
    <name evidence="7" type="ORF">DI536_08495</name>
</gene>
<sequence>MSPMTEMNALVEQALRGDRTALDALVRAVQDDIYGLALRMLWSPADAADATQEILVQIITHLSSFRGESSFRTWCFRIASNALLRAKTRRQPVLEHVDDQPAPTLTSPEDRLLAREVRLQCSLGLLQTLDAEHRLAYVVGEVLGLSGDDAADVTGVAPATYRKRLSRARERMREFLTSHCGVVNEAAKCRCAKHVRKLDGRERVFTKHLPRVTPSVLQHAQRLAATHESTALYRDLPDFAAPETLRAALTSLLTP</sequence>
<feature type="domain" description="RNA polymerase sigma factor 70 region 4 type 2" evidence="6">
    <location>
        <begin position="125"/>
        <end position="172"/>
    </location>
</feature>
<dbReference type="Pfam" id="PF08281">
    <property type="entry name" value="Sigma70_r4_2"/>
    <property type="match status" value="1"/>
</dbReference>
<evidence type="ECO:0000256" key="1">
    <source>
        <dbReference type="ARBA" id="ARBA00010641"/>
    </source>
</evidence>
<accession>A0A2W5TNS0</accession>
<evidence type="ECO:0000313" key="8">
    <source>
        <dbReference type="Proteomes" id="UP000249061"/>
    </source>
</evidence>
<dbReference type="Gene3D" id="1.10.10.10">
    <property type="entry name" value="Winged helix-like DNA-binding domain superfamily/Winged helix DNA-binding domain"/>
    <property type="match status" value="1"/>
</dbReference>
<dbReference type="PANTHER" id="PTHR43133:SF51">
    <property type="entry name" value="RNA POLYMERASE SIGMA FACTOR"/>
    <property type="match status" value="1"/>
</dbReference>
<keyword evidence="2" id="KW-0805">Transcription regulation</keyword>
<dbReference type="InterPro" id="IPR013324">
    <property type="entry name" value="RNA_pol_sigma_r3/r4-like"/>
</dbReference>
<dbReference type="SUPFAM" id="SSF88659">
    <property type="entry name" value="Sigma3 and sigma4 domains of RNA polymerase sigma factors"/>
    <property type="match status" value="1"/>
</dbReference>
<dbReference type="Pfam" id="PF04542">
    <property type="entry name" value="Sigma70_r2"/>
    <property type="match status" value="1"/>
</dbReference>
<comment type="caution">
    <text evidence="7">The sequence shown here is derived from an EMBL/GenBank/DDBJ whole genome shotgun (WGS) entry which is preliminary data.</text>
</comment>
<dbReference type="InterPro" id="IPR013325">
    <property type="entry name" value="RNA_pol_sigma_r2"/>
</dbReference>
<dbReference type="InterPro" id="IPR039425">
    <property type="entry name" value="RNA_pol_sigma-70-like"/>
</dbReference>
<dbReference type="Gene3D" id="1.10.1740.10">
    <property type="match status" value="1"/>
</dbReference>
<evidence type="ECO:0000256" key="3">
    <source>
        <dbReference type="ARBA" id="ARBA00023082"/>
    </source>
</evidence>
<dbReference type="NCBIfam" id="TIGR02937">
    <property type="entry name" value="sigma70-ECF"/>
    <property type="match status" value="1"/>
</dbReference>
<dbReference type="SUPFAM" id="SSF88946">
    <property type="entry name" value="Sigma2 domain of RNA polymerase sigma factors"/>
    <property type="match status" value="1"/>
</dbReference>
<protein>
    <submittedName>
        <fullName evidence="7">RNA polymerase sigma factor</fullName>
    </submittedName>
</protein>
<evidence type="ECO:0000259" key="5">
    <source>
        <dbReference type="Pfam" id="PF04542"/>
    </source>
</evidence>
<keyword evidence="4" id="KW-0804">Transcription</keyword>
<dbReference type="Proteomes" id="UP000249061">
    <property type="component" value="Unassembled WGS sequence"/>
</dbReference>
<dbReference type="AlphaFoldDB" id="A0A2W5TNS0"/>
<dbReference type="GO" id="GO:0016987">
    <property type="term" value="F:sigma factor activity"/>
    <property type="evidence" value="ECO:0007669"/>
    <property type="project" value="UniProtKB-KW"/>
</dbReference>
<name>A0A2W5TNS0_9BACT</name>
<proteinExistence type="inferred from homology"/>
<reference evidence="7 8" key="1">
    <citation type="submission" date="2017-08" db="EMBL/GenBank/DDBJ databases">
        <title>Infants hospitalized years apart are colonized by the same room-sourced microbial strains.</title>
        <authorList>
            <person name="Brooks B."/>
            <person name="Olm M.R."/>
            <person name="Firek B.A."/>
            <person name="Baker R."/>
            <person name="Thomas B.C."/>
            <person name="Morowitz M.J."/>
            <person name="Banfield J.F."/>
        </authorList>
    </citation>
    <scope>NUCLEOTIDE SEQUENCE [LARGE SCALE GENOMIC DNA]</scope>
    <source>
        <strain evidence="7">S2_003_000_R2_14</strain>
    </source>
</reference>
<feature type="domain" description="RNA polymerase sigma-70 region 2" evidence="5">
    <location>
        <begin position="25"/>
        <end position="91"/>
    </location>
</feature>